<name>A0A2I1HGE1_9GLOM</name>
<dbReference type="EMBL" id="LLXI01002768">
    <property type="protein sequence ID" value="PKY57935.1"/>
    <property type="molecule type" value="Genomic_DNA"/>
</dbReference>
<sequence>MFQLSRVAYQSLSHGLATGRVKVPQISKFNNTLKEDVKGLSKELSEDSKKLEQSWICMLSTFRSRKLIESILDSKVDAVIGRGSGQLSYTKLDNIHGSHLTGAGGRRKFKVY</sequence>
<dbReference type="Proteomes" id="UP000234323">
    <property type="component" value="Unassembled WGS sequence"/>
</dbReference>
<comment type="caution">
    <text evidence="1">The sequence shown here is derived from an EMBL/GenBank/DDBJ whole genome shotgun (WGS) entry which is preliminary data.</text>
</comment>
<gene>
    <name evidence="1" type="ORF">RhiirA4_429356</name>
</gene>
<organism evidence="1 2">
    <name type="scientific">Rhizophagus irregularis</name>
    <dbReference type="NCBI Taxonomy" id="588596"/>
    <lineage>
        <taxon>Eukaryota</taxon>
        <taxon>Fungi</taxon>
        <taxon>Fungi incertae sedis</taxon>
        <taxon>Mucoromycota</taxon>
        <taxon>Glomeromycotina</taxon>
        <taxon>Glomeromycetes</taxon>
        <taxon>Glomerales</taxon>
        <taxon>Glomeraceae</taxon>
        <taxon>Rhizophagus</taxon>
    </lineage>
</organism>
<evidence type="ECO:0000313" key="1">
    <source>
        <dbReference type="EMBL" id="PKY57935.1"/>
    </source>
</evidence>
<evidence type="ECO:0000313" key="2">
    <source>
        <dbReference type="Proteomes" id="UP000234323"/>
    </source>
</evidence>
<proteinExistence type="predicted"/>
<protein>
    <submittedName>
        <fullName evidence="1">Uncharacterized protein</fullName>
    </submittedName>
</protein>
<reference evidence="1 2" key="1">
    <citation type="submission" date="2015-10" db="EMBL/GenBank/DDBJ databases">
        <title>Genome analyses suggest a sexual origin of heterokaryosis in a supposedly ancient asexual fungus.</title>
        <authorList>
            <person name="Ropars J."/>
            <person name="Sedzielewska K."/>
            <person name="Noel J."/>
            <person name="Charron P."/>
            <person name="Farinelli L."/>
            <person name="Marton T."/>
            <person name="Kruger M."/>
            <person name="Pelin A."/>
            <person name="Brachmann A."/>
            <person name="Corradi N."/>
        </authorList>
    </citation>
    <scope>NUCLEOTIDE SEQUENCE [LARGE SCALE GENOMIC DNA]</scope>
    <source>
        <strain evidence="1 2">A4</strain>
    </source>
</reference>
<keyword evidence="2" id="KW-1185">Reference proteome</keyword>
<dbReference type="AlphaFoldDB" id="A0A2I1HGE1"/>
<accession>A0A2I1HGE1</accession>